<reference evidence="1" key="1">
    <citation type="submission" date="2021-03" db="EMBL/GenBank/DDBJ databases">
        <title>Genomic Encyclopedia of Type Strains, Phase IV (KMG-IV): sequencing the most valuable type-strain genomes for metagenomic binning, comparative biology and taxonomic classification.</title>
        <authorList>
            <person name="Goeker M."/>
        </authorList>
    </citation>
    <scope>NUCLEOTIDE SEQUENCE</scope>
    <source>
        <strain evidence="1">DSM 101588</strain>
    </source>
</reference>
<proteinExistence type="predicted"/>
<sequence>MVRPSYNQMISGVIEKEMWGTLEVNDNIKKTG</sequence>
<keyword evidence="2" id="KW-1185">Reference proteome</keyword>
<accession>A0ABS4NCA7</accession>
<gene>
    <name evidence="1" type="ORF">J2Z80_000818</name>
</gene>
<comment type="caution">
    <text evidence="1">The sequence shown here is derived from an EMBL/GenBank/DDBJ whole genome shotgun (WGS) entry which is preliminary data.</text>
</comment>
<evidence type="ECO:0000313" key="1">
    <source>
        <dbReference type="EMBL" id="MBP2071304.1"/>
    </source>
</evidence>
<organism evidence="1 2">
    <name type="scientific">Thermoanaerobacterium butyriciformans</name>
    <dbReference type="NCBI Taxonomy" id="1702242"/>
    <lineage>
        <taxon>Bacteria</taxon>
        <taxon>Bacillati</taxon>
        <taxon>Bacillota</taxon>
        <taxon>Clostridia</taxon>
        <taxon>Thermoanaerobacterales</taxon>
        <taxon>Thermoanaerobacteraceae</taxon>
        <taxon>Thermoanaerobacterium</taxon>
    </lineage>
</organism>
<evidence type="ECO:0000313" key="2">
    <source>
        <dbReference type="Proteomes" id="UP001166402"/>
    </source>
</evidence>
<name>A0ABS4NCA7_9THEO</name>
<dbReference type="EMBL" id="JAGGLT010000007">
    <property type="protein sequence ID" value="MBP2071304.1"/>
    <property type="molecule type" value="Genomic_DNA"/>
</dbReference>
<dbReference type="Proteomes" id="UP001166402">
    <property type="component" value="Unassembled WGS sequence"/>
</dbReference>
<protein>
    <submittedName>
        <fullName evidence="1">Uncharacterized protein</fullName>
    </submittedName>
</protein>